<dbReference type="InterPro" id="IPR018944">
    <property type="entry name" value="DNA_pol_lambd_fingers_domain"/>
</dbReference>
<dbReference type="PANTHER" id="PTHR11276:SF28">
    <property type="entry name" value="DNA POLYMERASE LAMBDA"/>
    <property type="match status" value="1"/>
</dbReference>
<dbReference type="Pfam" id="PF10391">
    <property type="entry name" value="DNA_pol_lambd_f"/>
    <property type="match status" value="1"/>
</dbReference>
<protein>
    <recommendedName>
        <fullName evidence="2">DNA polymerase</fullName>
        <ecNumber evidence="2">2.7.7.7</ecNumber>
    </recommendedName>
</protein>
<dbReference type="SUPFAM" id="SSF47802">
    <property type="entry name" value="DNA polymerase beta, N-terminal domain-like"/>
    <property type="match status" value="1"/>
</dbReference>
<dbReference type="PANTHER" id="PTHR11276">
    <property type="entry name" value="DNA POLYMERASE TYPE-X FAMILY MEMBER"/>
    <property type="match status" value="1"/>
</dbReference>
<keyword evidence="2" id="KW-0539">Nucleus</keyword>
<dbReference type="GO" id="GO:0003887">
    <property type="term" value="F:DNA-directed DNA polymerase activity"/>
    <property type="evidence" value="ECO:0007669"/>
    <property type="project" value="UniProtKB-UniRule"/>
</dbReference>
<dbReference type="GO" id="GO:0046872">
    <property type="term" value="F:metal ion binding"/>
    <property type="evidence" value="ECO:0007669"/>
    <property type="project" value="UniProtKB-UniRule"/>
</dbReference>
<dbReference type="AlphaFoldDB" id="A0AAV0BFM6"/>
<dbReference type="SUPFAM" id="SSF81585">
    <property type="entry name" value="PsbU/PolX domain-like"/>
    <property type="match status" value="1"/>
</dbReference>
<organism evidence="4 5">
    <name type="scientific">Phakopsora pachyrhizi</name>
    <name type="common">Asian soybean rust disease fungus</name>
    <dbReference type="NCBI Taxonomy" id="170000"/>
    <lineage>
        <taxon>Eukaryota</taxon>
        <taxon>Fungi</taxon>
        <taxon>Dikarya</taxon>
        <taxon>Basidiomycota</taxon>
        <taxon>Pucciniomycotina</taxon>
        <taxon>Pucciniomycetes</taxon>
        <taxon>Pucciniales</taxon>
        <taxon>Phakopsoraceae</taxon>
        <taxon>Phakopsora</taxon>
    </lineage>
</organism>
<name>A0AAV0BFM6_PHAPC</name>
<proteinExistence type="inferred from homology"/>
<sequence length="132" mass="15461">KLIGILRSLNRRVEDERSLLKLKGIGERTVQKTIEIAQTGNHRRLELISEEDKVQNSFMGIYRVGNVFAVKWYRLGLRSLRDVKKLKGDITLSEPQRIGLKYYDNLQEKMMIKAIRDYWCGEQNCIGAHRIQ</sequence>
<dbReference type="EMBL" id="CALTRL010005703">
    <property type="protein sequence ID" value="CAH7685018.1"/>
    <property type="molecule type" value="Genomic_DNA"/>
</dbReference>
<reference evidence="4" key="1">
    <citation type="submission" date="2022-06" db="EMBL/GenBank/DDBJ databases">
        <authorList>
            <consortium name="SYNGENTA / RWTH Aachen University"/>
        </authorList>
    </citation>
    <scope>NUCLEOTIDE SEQUENCE</scope>
</reference>
<comment type="catalytic activity">
    <reaction evidence="2">
        <text>DNA(n) + a 2'-deoxyribonucleoside 5'-triphosphate = DNA(n+1) + diphosphate</text>
        <dbReference type="Rhea" id="RHEA:22508"/>
        <dbReference type="Rhea" id="RHEA-COMP:17339"/>
        <dbReference type="Rhea" id="RHEA-COMP:17340"/>
        <dbReference type="ChEBI" id="CHEBI:33019"/>
        <dbReference type="ChEBI" id="CHEBI:61560"/>
        <dbReference type="ChEBI" id="CHEBI:173112"/>
        <dbReference type="EC" id="2.7.7.7"/>
    </reaction>
</comment>
<dbReference type="Gene3D" id="1.10.150.20">
    <property type="entry name" value="5' to 3' exonuclease, C-terminal subdomain"/>
    <property type="match status" value="1"/>
</dbReference>
<keyword evidence="5" id="KW-1185">Reference proteome</keyword>
<dbReference type="EC" id="2.7.7.7" evidence="2"/>
<comment type="similarity">
    <text evidence="2">Belongs to the DNA polymerase type-X family.</text>
</comment>
<keyword evidence="2" id="KW-0234">DNA repair</keyword>
<comment type="subcellular location">
    <subcellularLocation>
        <location evidence="2">Nucleus</location>
    </subcellularLocation>
</comment>
<evidence type="ECO:0000313" key="4">
    <source>
        <dbReference type="EMBL" id="CAH7685018.1"/>
    </source>
</evidence>
<keyword evidence="2" id="KW-0808">Transferase</keyword>
<keyword evidence="2" id="KW-0227">DNA damage</keyword>
<dbReference type="PRINTS" id="PR00870">
    <property type="entry name" value="DNAPOLXBETA"/>
</dbReference>
<evidence type="ECO:0000256" key="2">
    <source>
        <dbReference type="RuleBase" id="RU366014"/>
    </source>
</evidence>
<keyword evidence="2" id="KW-0239">DNA-directed DNA polymerase</keyword>
<evidence type="ECO:0000313" key="5">
    <source>
        <dbReference type="Proteomes" id="UP001153365"/>
    </source>
</evidence>
<comment type="caution">
    <text evidence="4">The sequence shown here is derived from an EMBL/GenBank/DDBJ whole genome shotgun (WGS) entry which is preliminary data.</text>
</comment>
<feature type="domain" description="DNA polymerase lambda fingers" evidence="3">
    <location>
        <begin position="57"/>
        <end position="107"/>
    </location>
</feature>
<dbReference type="InterPro" id="IPR022312">
    <property type="entry name" value="DNA_pol_X"/>
</dbReference>
<keyword evidence="2" id="KW-0548">Nucleotidyltransferase</keyword>
<dbReference type="Gene3D" id="1.10.150.110">
    <property type="entry name" value="DNA polymerase beta, N-terminal domain-like"/>
    <property type="match status" value="1"/>
</dbReference>
<dbReference type="InterPro" id="IPR002008">
    <property type="entry name" value="DNA_pol_X_beta-like"/>
</dbReference>
<dbReference type="GO" id="GO:0005634">
    <property type="term" value="C:nucleus"/>
    <property type="evidence" value="ECO:0007669"/>
    <property type="project" value="UniProtKB-SubCell"/>
</dbReference>
<comment type="function">
    <text evidence="2">DNA polymerase that functions in several pathways of DNA repair. Involved in base excision repair (BER) responsible for repair of lesions that give rise to abasic (AP) sites in DNA. Also contributes to DNA double-strand break repair by non-homologous end joining and homologous recombination. Has both template-dependent and template-independent (terminal transferase) DNA polymerase activities. Has also a 5'-deoxyribose-5-phosphate lyase (dRP lyase) activity.</text>
</comment>
<dbReference type="GO" id="GO:0006303">
    <property type="term" value="P:double-strand break repair via nonhomologous end joining"/>
    <property type="evidence" value="ECO:0007669"/>
    <property type="project" value="TreeGrafter"/>
</dbReference>
<dbReference type="GO" id="GO:0003677">
    <property type="term" value="F:DNA binding"/>
    <property type="evidence" value="ECO:0007669"/>
    <property type="project" value="UniProtKB-UniRule"/>
</dbReference>
<accession>A0AAV0BFM6</accession>
<evidence type="ECO:0000256" key="1">
    <source>
        <dbReference type="PIRSR" id="PIRSR622312-50"/>
    </source>
</evidence>
<evidence type="ECO:0000259" key="3">
    <source>
        <dbReference type="Pfam" id="PF10391"/>
    </source>
</evidence>
<dbReference type="InterPro" id="IPR027421">
    <property type="entry name" value="DNA_pol_lamdba_lyase_dom_sf"/>
</dbReference>
<gene>
    <name evidence="4" type="ORF">PPACK8108_LOCUS19486</name>
</gene>
<feature type="active site" description="Nucleophile; Schiff-base intermediate with DNA; for 5'-dRP lyase activity" evidence="1">
    <location>
        <position position="32"/>
    </location>
</feature>
<dbReference type="Proteomes" id="UP001153365">
    <property type="component" value="Unassembled WGS sequence"/>
</dbReference>
<feature type="non-terminal residue" evidence="4">
    <location>
        <position position="1"/>
    </location>
</feature>